<organism evidence="8 9">
    <name type="scientific">Spectribacter acetivorans</name>
    <dbReference type="NCBI Taxonomy" id="3075603"/>
    <lineage>
        <taxon>Bacteria</taxon>
        <taxon>Pseudomonadati</taxon>
        <taxon>Pseudomonadota</taxon>
        <taxon>Gammaproteobacteria</taxon>
        <taxon>Salinisphaerales</taxon>
        <taxon>Salinisphaeraceae</taxon>
        <taxon>Spectribacter</taxon>
    </lineage>
</organism>
<evidence type="ECO:0000256" key="5">
    <source>
        <dbReference type="ARBA" id="ARBA00022857"/>
    </source>
</evidence>
<evidence type="ECO:0000256" key="7">
    <source>
        <dbReference type="ARBA" id="ARBA00023033"/>
    </source>
</evidence>
<evidence type="ECO:0000256" key="1">
    <source>
        <dbReference type="ARBA" id="ARBA00001974"/>
    </source>
</evidence>
<comment type="caution">
    <text evidence="8">The sequence shown here is derived from an EMBL/GenBank/DDBJ whole genome shotgun (WGS) entry which is preliminary data.</text>
</comment>
<dbReference type="InterPro" id="IPR050775">
    <property type="entry name" value="FAD-binding_Monooxygenases"/>
</dbReference>
<keyword evidence="3" id="KW-0285">Flavoprotein</keyword>
<evidence type="ECO:0000256" key="4">
    <source>
        <dbReference type="ARBA" id="ARBA00022827"/>
    </source>
</evidence>
<keyword evidence="7" id="KW-0503">Monooxygenase</keyword>
<evidence type="ECO:0000256" key="6">
    <source>
        <dbReference type="ARBA" id="ARBA00023002"/>
    </source>
</evidence>
<protein>
    <submittedName>
        <fullName evidence="8">NAD(P)/FAD-dependent oxidoreductase</fullName>
        <ecNumber evidence="8">1.14.13.-</ecNumber>
    </submittedName>
</protein>
<evidence type="ECO:0000313" key="8">
    <source>
        <dbReference type="EMBL" id="MDT0618214.1"/>
    </source>
</evidence>
<dbReference type="Proteomes" id="UP001259982">
    <property type="component" value="Unassembled WGS sequence"/>
</dbReference>
<sequence length="547" mass="61114">MIDASGDESPVDAVVVGAGFAGLYMVHRLRDHLGLSVRGIEAAEGVGGTWYWNRYPGARCDIESQLYCYSFSRELEQEWDWSERFPAQPEVLRYLNHVAERFDLKRSFTFGTRVVGADLDETSDTWLVRTDRGERLRARFLVAATGNLSAGRVPDFPGRENFRGHTYFTGDWPHQPVDFSGRRVALIGTGSTGVQLVPHVARQAAALTVFQRTPAYACPLGNRPIDAGTMARIKADYPAIRQREWDFPGGVIFDDVRPSALAESAEERQRFYEQKWQAGGMNLWLGSYEDILLDERANETVAGFVRDKIRSRVDDPDTAEKLTPRGYPFGAKRQTLEDGYYEAFNQPHVELVDVKATPIECITPDGIRTADRHHPVDDIIFATGFDAFTGALYRMNIRGRGGRLLSDHWAAGPRPYLGLNTSGFPNLFFITGPLSPSVLFNMPRAIEQHCDWIADCIAWLQAHDYQAIEAEPDAEADWVDHVREVADATLLPQADSWYLGANVPGKPRVFMVYLGGCANYKRICDDVAADHYRGLRLISAAATVGGD</sequence>
<dbReference type="InterPro" id="IPR036188">
    <property type="entry name" value="FAD/NAD-bd_sf"/>
</dbReference>
<dbReference type="EMBL" id="JAVRHY010000005">
    <property type="protein sequence ID" value="MDT0618214.1"/>
    <property type="molecule type" value="Genomic_DNA"/>
</dbReference>
<evidence type="ECO:0000256" key="2">
    <source>
        <dbReference type="ARBA" id="ARBA00010139"/>
    </source>
</evidence>
<accession>A0ABU3B6Z4</accession>
<name>A0ABU3B6Z4_9GAMM</name>
<comment type="cofactor">
    <cofactor evidence="1">
        <name>FAD</name>
        <dbReference type="ChEBI" id="CHEBI:57692"/>
    </cofactor>
</comment>
<dbReference type="RefSeq" id="WP_311658292.1">
    <property type="nucleotide sequence ID" value="NZ_JAVRHY010000005.1"/>
</dbReference>
<reference evidence="8 9" key="1">
    <citation type="submission" date="2023-09" db="EMBL/GenBank/DDBJ databases">
        <authorList>
            <person name="Rey-Velasco X."/>
        </authorList>
    </citation>
    <scope>NUCLEOTIDE SEQUENCE [LARGE SCALE GENOMIC DNA]</scope>
    <source>
        <strain evidence="8 9">P385</strain>
    </source>
</reference>
<evidence type="ECO:0000313" key="9">
    <source>
        <dbReference type="Proteomes" id="UP001259982"/>
    </source>
</evidence>
<dbReference type="EC" id="1.14.13.-" evidence="8"/>
<evidence type="ECO:0000256" key="3">
    <source>
        <dbReference type="ARBA" id="ARBA00022630"/>
    </source>
</evidence>
<keyword evidence="5" id="KW-0521">NADP</keyword>
<gene>
    <name evidence="8" type="ORF">RM531_06985</name>
</gene>
<dbReference type="PANTHER" id="PTHR43098">
    <property type="entry name" value="L-ORNITHINE N(5)-MONOOXYGENASE-RELATED"/>
    <property type="match status" value="1"/>
</dbReference>
<keyword evidence="6 8" id="KW-0560">Oxidoreductase</keyword>
<dbReference type="PANTHER" id="PTHR43098:SF3">
    <property type="entry name" value="L-ORNITHINE N(5)-MONOOXYGENASE-RELATED"/>
    <property type="match status" value="1"/>
</dbReference>
<dbReference type="GO" id="GO:0016491">
    <property type="term" value="F:oxidoreductase activity"/>
    <property type="evidence" value="ECO:0007669"/>
    <property type="project" value="UniProtKB-KW"/>
</dbReference>
<dbReference type="Gene3D" id="3.50.50.60">
    <property type="entry name" value="FAD/NAD(P)-binding domain"/>
    <property type="match status" value="2"/>
</dbReference>
<dbReference type="SUPFAM" id="SSF51905">
    <property type="entry name" value="FAD/NAD(P)-binding domain"/>
    <property type="match status" value="3"/>
</dbReference>
<keyword evidence="9" id="KW-1185">Reference proteome</keyword>
<keyword evidence="4" id="KW-0274">FAD</keyword>
<comment type="similarity">
    <text evidence="2">Belongs to the FAD-binding monooxygenase family.</text>
</comment>
<dbReference type="Pfam" id="PF13738">
    <property type="entry name" value="Pyr_redox_3"/>
    <property type="match status" value="1"/>
</dbReference>
<proteinExistence type="inferred from homology"/>